<dbReference type="GeneID" id="76463002"/>
<evidence type="ECO:0000256" key="1">
    <source>
        <dbReference type="ARBA" id="ARBA00022670"/>
    </source>
</evidence>
<gene>
    <name evidence="5" type="ordered locus">Veis_4729</name>
</gene>
<evidence type="ECO:0000256" key="2">
    <source>
        <dbReference type="ARBA" id="ARBA00022723"/>
    </source>
</evidence>
<dbReference type="AlphaFoldDB" id="A1WS17"/>
<dbReference type="OrthoDB" id="9761532at2"/>
<sequence length="476" mass="51699">MSRAQAIAQASAYFDQGHFMAALQKRVAMRTESQEAASRPILYRYLHQEIAPELERMGFTFDIIDNPLPGGAPFLLAERLEAGAAFTLLTYGHGDVVRGYDQQWREGLNPWEIVVEGERWYGRGSADNKGQHTINFAALAQVMQLRGGKLGYNVKVILEMGEETGSPGLKQIVAQHAQRLQSDVFIASDGPRIDASTPTMFLGSRGGCNFDLRVNARAGGHHSGNWGGLLRNPGVRLANAIACLIDGKGRILVPSLLPASLPASVRNALRDVKVGGGPDDPPVDAHWGEPGMTPAERVFGWNTLEVLAFKTGNPEAPVNAIPGHAWAHCQIRFVVGSDEQNFIANLRAHLDAHAYADVEVTLSGVQFSATRLNPDDEWVRWGLASMQKTSAKTPTLLPNLGGSLPNDVFSEVLGLPTLWLPHSYPACSQHAPNEHILASVSREALQIMAGLFWDLAEQGAQVLARRSASHESSHRS</sequence>
<dbReference type="Proteomes" id="UP000000374">
    <property type="component" value="Chromosome"/>
</dbReference>
<dbReference type="STRING" id="391735.Veis_4729"/>
<evidence type="ECO:0000313" key="6">
    <source>
        <dbReference type="Proteomes" id="UP000000374"/>
    </source>
</evidence>
<keyword evidence="3" id="KW-0378">Hydrolase</keyword>
<proteinExistence type="predicted"/>
<dbReference type="Pfam" id="PF07687">
    <property type="entry name" value="M20_dimer"/>
    <property type="match status" value="1"/>
</dbReference>
<name>A1WS17_VEREI</name>
<dbReference type="PANTHER" id="PTHR43270:SF12">
    <property type="entry name" value="SUCCINYL-DIAMINOPIMELATE DESUCCINYLASE"/>
    <property type="match status" value="1"/>
</dbReference>
<keyword evidence="6" id="KW-1185">Reference proteome</keyword>
<evidence type="ECO:0000259" key="4">
    <source>
        <dbReference type="Pfam" id="PF07687"/>
    </source>
</evidence>
<keyword evidence="2" id="KW-0479">Metal-binding</keyword>
<dbReference type="HOGENOM" id="CLU_029469_1_0_4"/>
<evidence type="ECO:0000256" key="3">
    <source>
        <dbReference type="ARBA" id="ARBA00022801"/>
    </source>
</evidence>
<dbReference type="CDD" id="cd05679">
    <property type="entry name" value="M20_dipept_like"/>
    <property type="match status" value="1"/>
</dbReference>
<dbReference type="InterPro" id="IPR051458">
    <property type="entry name" value="Cyt/Met_Dipeptidase"/>
</dbReference>
<dbReference type="GO" id="GO:0008233">
    <property type="term" value="F:peptidase activity"/>
    <property type="evidence" value="ECO:0007669"/>
    <property type="project" value="UniProtKB-KW"/>
</dbReference>
<protein>
    <submittedName>
        <fullName evidence="5">Peptidase M20</fullName>
    </submittedName>
</protein>
<feature type="domain" description="Peptidase M20 dimerisation" evidence="4">
    <location>
        <begin position="203"/>
        <end position="356"/>
    </location>
</feature>
<dbReference type="GO" id="GO:0006508">
    <property type="term" value="P:proteolysis"/>
    <property type="evidence" value="ECO:0007669"/>
    <property type="project" value="UniProtKB-KW"/>
</dbReference>
<dbReference type="SUPFAM" id="SSF53187">
    <property type="entry name" value="Zn-dependent exopeptidases"/>
    <property type="match status" value="1"/>
</dbReference>
<dbReference type="eggNOG" id="COG0624">
    <property type="taxonomic scope" value="Bacteria"/>
</dbReference>
<dbReference type="KEGG" id="vei:Veis_4729"/>
<dbReference type="Pfam" id="PF01546">
    <property type="entry name" value="Peptidase_M20"/>
    <property type="match status" value="1"/>
</dbReference>
<dbReference type="RefSeq" id="WP_011812402.1">
    <property type="nucleotide sequence ID" value="NC_008786.1"/>
</dbReference>
<dbReference type="GO" id="GO:0046872">
    <property type="term" value="F:metal ion binding"/>
    <property type="evidence" value="ECO:0007669"/>
    <property type="project" value="UniProtKB-KW"/>
</dbReference>
<evidence type="ECO:0000313" key="5">
    <source>
        <dbReference type="EMBL" id="ABM60424.1"/>
    </source>
</evidence>
<dbReference type="Gene3D" id="3.30.70.360">
    <property type="match status" value="1"/>
</dbReference>
<dbReference type="PANTHER" id="PTHR43270">
    <property type="entry name" value="BETA-ALA-HIS DIPEPTIDASE"/>
    <property type="match status" value="1"/>
</dbReference>
<accession>A1WS17</accession>
<dbReference type="Gene3D" id="3.40.630.10">
    <property type="entry name" value="Zn peptidases"/>
    <property type="match status" value="1"/>
</dbReference>
<dbReference type="InterPro" id="IPR011650">
    <property type="entry name" value="Peptidase_M20_dimer"/>
</dbReference>
<dbReference type="NCBIfam" id="NF005478">
    <property type="entry name" value="PRK07079.1"/>
    <property type="match status" value="1"/>
</dbReference>
<organism evidence="5 6">
    <name type="scientific">Verminephrobacter eiseniae (strain EF01-2)</name>
    <dbReference type="NCBI Taxonomy" id="391735"/>
    <lineage>
        <taxon>Bacteria</taxon>
        <taxon>Pseudomonadati</taxon>
        <taxon>Pseudomonadota</taxon>
        <taxon>Betaproteobacteria</taxon>
        <taxon>Burkholderiales</taxon>
        <taxon>Comamonadaceae</taxon>
        <taxon>Verminephrobacter</taxon>
    </lineage>
</organism>
<reference evidence="6" key="1">
    <citation type="submission" date="2006-12" db="EMBL/GenBank/DDBJ databases">
        <title>Complete sequence of chromosome 1 of Verminephrobacter eiseniae EF01-2.</title>
        <authorList>
            <person name="Copeland A."/>
            <person name="Lucas S."/>
            <person name="Lapidus A."/>
            <person name="Barry K."/>
            <person name="Detter J.C."/>
            <person name="Glavina del Rio T."/>
            <person name="Dalin E."/>
            <person name="Tice H."/>
            <person name="Pitluck S."/>
            <person name="Chertkov O."/>
            <person name="Brettin T."/>
            <person name="Bruce D."/>
            <person name="Han C."/>
            <person name="Tapia R."/>
            <person name="Gilna P."/>
            <person name="Schmutz J."/>
            <person name="Larimer F."/>
            <person name="Land M."/>
            <person name="Hauser L."/>
            <person name="Kyrpides N."/>
            <person name="Kim E."/>
            <person name="Stahl D."/>
            <person name="Richardson P."/>
        </authorList>
    </citation>
    <scope>NUCLEOTIDE SEQUENCE [LARGE SCALE GENOMIC DNA]</scope>
    <source>
        <strain evidence="6">EF01-2</strain>
    </source>
</reference>
<dbReference type="EMBL" id="CP000542">
    <property type="protein sequence ID" value="ABM60424.1"/>
    <property type="molecule type" value="Genomic_DNA"/>
</dbReference>
<keyword evidence="1" id="KW-0645">Protease</keyword>
<dbReference type="InterPro" id="IPR002933">
    <property type="entry name" value="Peptidase_M20"/>
</dbReference>